<dbReference type="EMBL" id="CM047739">
    <property type="protein sequence ID" value="KAJ0043224.1"/>
    <property type="molecule type" value="Genomic_DNA"/>
</dbReference>
<comment type="caution">
    <text evidence="1">The sequence shown here is derived from an EMBL/GenBank/DDBJ whole genome shotgun (WGS) entry which is preliminary data.</text>
</comment>
<evidence type="ECO:0000313" key="2">
    <source>
        <dbReference type="Proteomes" id="UP001163603"/>
    </source>
</evidence>
<name>A0ACC0YWU5_9ROSI</name>
<sequence length="496" mass="55315">MGFIFTPKSKSKTGNSDNWGMGLLLVFFPEDHHDNNNNKNDSFLDKKNALLSSSSSSIRRTNSSVLFNKAQSTISICALFVFLTLLLFTLSTFEPSVNTPNSITTPRRFLSQKSSSSNTFSSFLKMTGYFHNDKLKNEATSIALQGMGTLYRRGTRAVSDLVVAHVIEDVKEDEFRLFLRLLHRSGLTARADVAFLFRSSSLLLKFSPVMREENESFLKLIQHYKESNATSTKHSALSFDITQFVKAANKEMGEPLWGKKIRENLSNSVADSDQDESTRLNYGSMVGFEVSELDPENSLAGFLDHVPMSLRRWACYPMLLGRVRRNFKHIALIDVKNMAVVGDPLSRARNRSPESVHVTMKQDTKHRKRNSDKTQSQHQANSAIIMGGTRGVRRLSIAMLTEIVRAAMQHKKKNSVTESGILSQLVGNEHILKNIDLVTSTESIPDTSSLSGSSSKSSLVSCGLMQRGNSNHDVVSSIIMKQICNSEGDFSVYKNC</sequence>
<organism evidence="1 2">
    <name type="scientific">Pistacia integerrima</name>
    <dbReference type="NCBI Taxonomy" id="434235"/>
    <lineage>
        <taxon>Eukaryota</taxon>
        <taxon>Viridiplantae</taxon>
        <taxon>Streptophyta</taxon>
        <taxon>Embryophyta</taxon>
        <taxon>Tracheophyta</taxon>
        <taxon>Spermatophyta</taxon>
        <taxon>Magnoliopsida</taxon>
        <taxon>eudicotyledons</taxon>
        <taxon>Gunneridae</taxon>
        <taxon>Pentapetalae</taxon>
        <taxon>rosids</taxon>
        <taxon>malvids</taxon>
        <taxon>Sapindales</taxon>
        <taxon>Anacardiaceae</taxon>
        <taxon>Pistacia</taxon>
    </lineage>
</organism>
<protein>
    <submittedName>
        <fullName evidence="1">Uncharacterized protein</fullName>
    </submittedName>
</protein>
<reference evidence="2" key="1">
    <citation type="journal article" date="2023" name="G3 (Bethesda)">
        <title>Genome assembly and association tests identify interacting loci associated with vigor, precocity, and sex in interspecific pistachio rootstocks.</title>
        <authorList>
            <person name="Palmer W."/>
            <person name="Jacygrad E."/>
            <person name="Sagayaradj S."/>
            <person name="Cavanaugh K."/>
            <person name="Han R."/>
            <person name="Bertier L."/>
            <person name="Beede B."/>
            <person name="Kafkas S."/>
            <person name="Golino D."/>
            <person name="Preece J."/>
            <person name="Michelmore R."/>
        </authorList>
    </citation>
    <scope>NUCLEOTIDE SEQUENCE [LARGE SCALE GENOMIC DNA]</scope>
</reference>
<dbReference type="Proteomes" id="UP001163603">
    <property type="component" value="Chromosome 4"/>
</dbReference>
<keyword evidence="2" id="KW-1185">Reference proteome</keyword>
<gene>
    <name evidence="1" type="ORF">Pint_17876</name>
</gene>
<accession>A0ACC0YWU5</accession>
<proteinExistence type="predicted"/>
<evidence type="ECO:0000313" key="1">
    <source>
        <dbReference type="EMBL" id="KAJ0043224.1"/>
    </source>
</evidence>